<feature type="transmembrane region" description="Helical" evidence="1">
    <location>
        <begin position="757"/>
        <end position="778"/>
    </location>
</feature>
<reference evidence="2 3" key="1">
    <citation type="journal article" date="2014" name="Genome Biol. Evol.">
        <title>The secreted proteins of Achlya hypogyna and Thraustotheca clavata identify the ancestral oomycete secretome and reveal gene acquisitions by horizontal gene transfer.</title>
        <authorList>
            <person name="Misner I."/>
            <person name="Blouin N."/>
            <person name="Leonard G."/>
            <person name="Richards T.A."/>
            <person name="Lane C.E."/>
        </authorList>
    </citation>
    <scope>NUCLEOTIDE SEQUENCE [LARGE SCALE GENOMIC DNA]</scope>
    <source>
        <strain evidence="2 3">ATCC 34112</strain>
    </source>
</reference>
<feature type="transmembrane region" description="Helical" evidence="1">
    <location>
        <begin position="632"/>
        <end position="658"/>
    </location>
</feature>
<feature type="transmembrane region" description="Helical" evidence="1">
    <location>
        <begin position="670"/>
        <end position="692"/>
    </location>
</feature>
<proteinExistence type="predicted"/>
<dbReference type="EMBL" id="JNBS01002729">
    <property type="protein sequence ID" value="OQR89504.1"/>
    <property type="molecule type" value="Genomic_DNA"/>
</dbReference>
<gene>
    <name evidence="2" type="ORF">THRCLA_22678</name>
</gene>
<accession>A0A1V9YUK0</accession>
<comment type="caution">
    <text evidence="2">The sequence shown here is derived from an EMBL/GenBank/DDBJ whole genome shotgun (WGS) entry which is preliminary data.</text>
</comment>
<keyword evidence="1" id="KW-0812">Transmembrane</keyword>
<feature type="transmembrane region" description="Helical" evidence="1">
    <location>
        <begin position="865"/>
        <end position="886"/>
    </location>
</feature>
<feature type="transmembrane region" description="Helical" evidence="1">
    <location>
        <begin position="1449"/>
        <end position="1469"/>
    </location>
</feature>
<feature type="transmembrane region" description="Helical" evidence="1">
    <location>
        <begin position="699"/>
        <end position="717"/>
    </location>
</feature>
<evidence type="ECO:0000313" key="3">
    <source>
        <dbReference type="Proteomes" id="UP000243217"/>
    </source>
</evidence>
<dbReference type="Proteomes" id="UP000243217">
    <property type="component" value="Unassembled WGS sequence"/>
</dbReference>
<feature type="transmembrane region" description="Helical" evidence="1">
    <location>
        <begin position="1618"/>
        <end position="1635"/>
    </location>
</feature>
<protein>
    <submittedName>
        <fullName evidence="2">Uncharacterized protein</fullName>
    </submittedName>
</protein>
<feature type="transmembrane region" description="Helical" evidence="1">
    <location>
        <begin position="595"/>
        <end position="620"/>
    </location>
</feature>
<name>A0A1V9YUK0_9STRA</name>
<organism evidence="2 3">
    <name type="scientific">Thraustotheca clavata</name>
    <dbReference type="NCBI Taxonomy" id="74557"/>
    <lineage>
        <taxon>Eukaryota</taxon>
        <taxon>Sar</taxon>
        <taxon>Stramenopiles</taxon>
        <taxon>Oomycota</taxon>
        <taxon>Saprolegniomycetes</taxon>
        <taxon>Saprolegniales</taxon>
        <taxon>Achlyaceae</taxon>
        <taxon>Thraustotheca</taxon>
    </lineage>
</organism>
<evidence type="ECO:0000256" key="1">
    <source>
        <dbReference type="SAM" id="Phobius"/>
    </source>
</evidence>
<keyword evidence="1" id="KW-1133">Transmembrane helix</keyword>
<feature type="transmembrane region" description="Helical" evidence="1">
    <location>
        <begin position="1489"/>
        <end position="1511"/>
    </location>
</feature>
<keyword evidence="1" id="KW-0472">Membrane</keyword>
<feature type="transmembrane region" description="Helical" evidence="1">
    <location>
        <begin position="23"/>
        <end position="43"/>
    </location>
</feature>
<keyword evidence="3" id="KW-1185">Reference proteome</keyword>
<feature type="transmembrane region" description="Helical" evidence="1">
    <location>
        <begin position="1561"/>
        <end position="1583"/>
    </location>
</feature>
<feature type="transmembrane region" description="Helical" evidence="1">
    <location>
        <begin position="1531"/>
        <end position="1549"/>
    </location>
</feature>
<sequence length="1728" mass="195708">MIVPDHVHGNHGVIIKVRLHQRLFGLIYLIFTSVLSIYFLYLIKPSVANDLWWRDFTTNGPLTFLADLYHHRLQFNRSDTVNLFAQEVFLEKEYLQDSATFIDMSLSLSRQVLLAEISFQNAIQAMRQSSFAWNVRMFTQYCWVDWNQTYEISITAKRQLRCKINEADNAAVYWESLFRNSHYNDVFHGSYSASLQISLFATITSTSRGSLWLASIWENSWLSVGDEAYVWSSHGYKRWQTELTNYYEQGLLQTIAVQNALGITQYITVHVKAQAYRGLSLWTLSNAYAGVWNDLWECQALNCSLIRGANNHSDQSKLDWQTLLYELPLGNTLVDLIDSSIGSFGSIDVKYSTKPQILQDFYLHYQTQIVATIWANKTLSDLYNKISIFKGTMAPEKWRGPNMTYFGGNPMCINNRALPFVQDQIGFYDSCSSQTENSMTLLQKNILFSLWTVYQFYQPPSIQRICQQTTSNESQDKCTKSLLIAMDLMQEIMYSNTSYQNATLNLENAMDTLNLTMIQFALNASIPIFLTQPVIATGDPWSFFGWSMVYSWLQGDREVFRFEADHGTFALITRYTDPTPYPANPLELPQQACTYIWIILVYSSLVLAFVAMIVVVATIFSSDQACGYDLFLFHRVASIVWVGRPFLALRGFAALIVLSTSPLTFEPRSVIEIIVIASESTWITYVLVDLLLPLTKDIAATYAPASAIIAWSITFFTEFTSPFEASATIDQSCYIDQLGLAATCTGGVVQIGSLHRLFLLSVVQLVAVLISLLFVCIWKTGTPHRDNTRNVYLPAAARYFLPATNNVRWYKNKTIGLMSGIIPYRQSFLHVNLWQLVNFNEASKKQLSWSISNGTPQPWLKSAGAAFLGIIYVLFSVGGSITFIFVSQTAMANDFWWAAFNSTGHQTFLATLFTNELQVSGVARTIDLTDLSYTDSSNQYNTTRTTLSISTLYATMIQNEVNTLTNVVQSLRKMDGCQVPWIATHFCYVDFNRTWEMEISIYRQKQCESQDTNNAAVYLEAYLRNMNWVEYDYCWNASLEIGILSYLKTSLQGQQWIQSVVNNSLTVSGEVNYWMEKNITEFITQWQNYKALGVLESFYVQNAFGMSHSITLKYSNGSMHTHMQTSFKMQWPFASQLWAVASNNSIITGQSLIRQSPHFAFTNTTMFEALLDNQTLVAPLSIGLTITQKSIGPFGEINMIRVPIPSTLVEWHSMIKTRVNQRMPTFENRVMEIFQSASGVLTMGSAPKSWGIADFVGGDITCPTQTTSSSICIYFSAQGACVTDMNDNIAVDNLKIAQALLSLGPTYDIYSACNHATMQYNAQCIAFLVRTRDFISAAFTSDEWLAIANLSASTVSYIQSTRPLSVVQYIKNTTGTHLIQSNIFDPEDVSYHVFGWFYLLEWISGVREVVQFNGQFGTPSIFSARNSIHIAPVNSLEVPLNVAYYARCVLLYVSSVLFLVACIACYYIAKTKANIEGFNMFSINRVAGLVWIGRTFLFLRGITAICLLSTAKLDLSQFHGFYYMVSVPQSWFMTIMASGEVTWLVFIINDSFSVVTKQYTAIYATKSSIIVWTAAAIWCLASSVKHQAIINRSCSVVTLDYQVFCQSGLIVIGDQSRFVGLIALAIGLVLICYIIQRCRYPHMKESRLKSHLLYATALHHFRQKRWIYNNVYHLDRASAAINGLISYYLDSHQVIVLDIKTWRIFIKPLLTTDDEVDIGLTQAIPLCN</sequence>
<evidence type="ECO:0000313" key="2">
    <source>
        <dbReference type="EMBL" id="OQR89504.1"/>
    </source>
</evidence>